<feature type="chain" id="PRO_5014298849" evidence="1">
    <location>
        <begin position="34"/>
        <end position="134"/>
    </location>
</feature>
<dbReference type="OMA" id="VWELKVH"/>
<evidence type="ECO:0000313" key="4">
    <source>
        <dbReference type="Proteomes" id="UP000008792"/>
    </source>
</evidence>
<dbReference type="AlphaFoldDB" id="B4LMC2"/>
<reference evidence="2 4" key="1">
    <citation type="journal article" date="2007" name="Nature">
        <title>Evolution of genes and genomes on the Drosophila phylogeny.</title>
        <authorList>
            <consortium name="Drosophila 12 Genomes Consortium"/>
            <person name="Clark A.G."/>
            <person name="Eisen M.B."/>
            <person name="Smith D.R."/>
            <person name="Bergman C.M."/>
            <person name="Oliver B."/>
            <person name="Markow T.A."/>
            <person name="Kaufman T.C."/>
            <person name="Kellis M."/>
            <person name="Gelbart W."/>
            <person name="Iyer V.N."/>
            <person name="Pollard D.A."/>
            <person name="Sackton T.B."/>
            <person name="Larracuente A.M."/>
            <person name="Singh N.D."/>
            <person name="Abad J.P."/>
            <person name="Abt D.N."/>
            <person name="Adryan B."/>
            <person name="Aguade M."/>
            <person name="Akashi H."/>
            <person name="Anderson W.W."/>
            <person name="Aquadro C.F."/>
            <person name="Ardell D.H."/>
            <person name="Arguello R."/>
            <person name="Artieri C.G."/>
            <person name="Barbash D.A."/>
            <person name="Barker D."/>
            <person name="Barsanti P."/>
            <person name="Batterham P."/>
            <person name="Batzoglou S."/>
            <person name="Begun D."/>
            <person name="Bhutkar A."/>
            <person name="Blanco E."/>
            <person name="Bosak S.A."/>
            <person name="Bradley R.K."/>
            <person name="Brand A.D."/>
            <person name="Brent M.R."/>
            <person name="Brooks A.N."/>
            <person name="Brown R.H."/>
            <person name="Butlin R.K."/>
            <person name="Caggese C."/>
            <person name="Calvi B.R."/>
            <person name="Bernardo de Carvalho A."/>
            <person name="Caspi A."/>
            <person name="Castrezana S."/>
            <person name="Celniker S.E."/>
            <person name="Chang J.L."/>
            <person name="Chapple C."/>
            <person name="Chatterji S."/>
            <person name="Chinwalla A."/>
            <person name="Civetta A."/>
            <person name="Clifton S.W."/>
            <person name="Comeron J.M."/>
            <person name="Costello J.C."/>
            <person name="Coyne J.A."/>
            <person name="Daub J."/>
            <person name="David R.G."/>
            <person name="Delcher A.L."/>
            <person name="Delehaunty K."/>
            <person name="Do C.B."/>
            <person name="Ebling H."/>
            <person name="Edwards K."/>
            <person name="Eickbush T."/>
            <person name="Evans J.D."/>
            <person name="Filipski A."/>
            <person name="Findeiss S."/>
            <person name="Freyhult E."/>
            <person name="Fulton L."/>
            <person name="Fulton R."/>
            <person name="Garcia A.C."/>
            <person name="Gardiner A."/>
            <person name="Garfield D.A."/>
            <person name="Garvin B.E."/>
            <person name="Gibson G."/>
            <person name="Gilbert D."/>
            <person name="Gnerre S."/>
            <person name="Godfrey J."/>
            <person name="Good R."/>
            <person name="Gotea V."/>
            <person name="Gravely B."/>
            <person name="Greenberg A.J."/>
            <person name="Griffiths-Jones S."/>
            <person name="Gross S."/>
            <person name="Guigo R."/>
            <person name="Gustafson E.A."/>
            <person name="Haerty W."/>
            <person name="Hahn M.W."/>
            <person name="Halligan D.L."/>
            <person name="Halpern A.L."/>
            <person name="Halter G.M."/>
            <person name="Han M.V."/>
            <person name="Heger A."/>
            <person name="Hillier L."/>
            <person name="Hinrichs A.S."/>
            <person name="Holmes I."/>
            <person name="Hoskins R.A."/>
            <person name="Hubisz M.J."/>
            <person name="Hultmark D."/>
            <person name="Huntley M.A."/>
            <person name="Jaffe D.B."/>
            <person name="Jagadeeshan S."/>
            <person name="Jeck W.R."/>
            <person name="Johnson J."/>
            <person name="Jones C.D."/>
            <person name="Jordan W.C."/>
            <person name="Karpen G.H."/>
            <person name="Kataoka E."/>
            <person name="Keightley P.D."/>
            <person name="Kheradpour P."/>
            <person name="Kirkness E.F."/>
            <person name="Koerich L.B."/>
            <person name="Kristiansen K."/>
            <person name="Kudrna D."/>
            <person name="Kulathinal R.J."/>
            <person name="Kumar S."/>
            <person name="Kwok R."/>
            <person name="Lander E."/>
            <person name="Langley C.H."/>
            <person name="Lapoint R."/>
            <person name="Lazzaro B.P."/>
            <person name="Lee S.J."/>
            <person name="Levesque L."/>
            <person name="Li R."/>
            <person name="Lin C.F."/>
            <person name="Lin M.F."/>
            <person name="Lindblad-Toh K."/>
            <person name="Llopart A."/>
            <person name="Long M."/>
            <person name="Low L."/>
            <person name="Lozovsky E."/>
            <person name="Lu J."/>
            <person name="Luo M."/>
            <person name="Machado C.A."/>
            <person name="Makalowski W."/>
            <person name="Marzo M."/>
            <person name="Matsuda M."/>
            <person name="Matzkin L."/>
            <person name="McAllister B."/>
            <person name="McBride C.S."/>
            <person name="McKernan B."/>
            <person name="McKernan K."/>
            <person name="Mendez-Lago M."/>
            <person name="Minx P."/>
            <person name="Mollenhauer M.U."/>
            <person name="Montooth K."/>
            <person name="Mount S.M."/>
            <person name="Mu X."/>
            <person name="Myers E."/>
            <person name="Negre B."/>
            <person name="Newfeld S."/>
            <person name="Nielsen R."/>
            <person name="Noor M.A."/>
            <person name="O'Grady P."/>
            <person name="Pachter L."/>
            <person name="Papaceit M."/>
            <person name="Parisi M.J."/>
            <person name="Parisi M."/>
            <person name="Parts L."/>
            <person name="Pedersen J.S."/>
            <person name="Pesole G."/>
            <person name="Phillippy A.M."/>
            <person name="Ponting C.P."/>
            <person name="Pop M."/>
            <person name="Porcelli D."/>
            <person name="Powell J.R."/>
            <person name="Prohaska S."/>
            <person name="Pruitt K."/>
            <person name="Puig M."/>
            <person name="Quesneville H."/>
            <person name="Ram K.R."/>
            <person name="Rand D."/>
            <person name="Rasmussen M.D."/>
            <person name="Reed L.K."/>
            <person name="Reenan R."/>
            <person name="Reily A."/>
            <person name="Remington K.A."/>
            <person name="Rieger T.T."/>
            <person name="Ritchie M.G."/>
            <person name="Robin C."/>
            <person name="Rogers Y.H."/>
            <person name="Rohde C."/>
            <person name="Rozas J."/>
            <person name="Rubenfield M.J."/>
            <person name="Ruiz A."/>
            <person name="Russo S."/>
            <person name="Salzberg S.L."/>
            <person name="Sanchez-Gracia A."/>
            <person name="Saranga D.J."/>
            <person name="Sato H."/>
            <person name="Schaeffer S.W."/>
            <person name="Schatz M.C."/>
            <person name="Schlenke T."/>
            <person name="Schwartz R."/>
            <person name="Segarra C."/>
            <person name="Singh R.S."/>
            <person name="Sirot L."/>
            <person name="Sirota M."/>
            <person name="Sisneros N.B."/>
            <person name="Smith C.D."/>
            <person name="Smith T.F."/>
            <person name="Spieth J."/>
            <person name="Stage D.E."/>
            <person name="Stark A."/>
            <person name="Stephan W."/>
            <person name="Strausberg R.L."/>
            <person name="Strempel S."/>
            <person name="Sturgill D."/>
            <person name="Sutton G."/>
            <person name="Sutton G.G."/>
            <person name="Tao W."/>
            <person name="Teichmann S."/>
            <person name="Tobari Y.N."/>
            <person name="Tomimura Y."/>
            <person name="Tsolas J.M."/>
            <person name="Valente V.L."/>
            <person name="Venter E."/>
            <person name="Venter J.C."/>
            <person name="Vicario S."/>
            <person name="Vieira F.G."/>
            <person name="Vilella A.J."/>
            <person name="Villasante A."/>
            <person name="Walenz B."/>
            <person name="Wang J."/>
            <person name="Wasserman M."/>
            <person name="Watts T."/>
            <person name="Wilson D."/>
            <person name="Wilson R.K."/>
            <person name="Wing R.A."/>
            <person name="Wolfner M.F."/>
            <person name="Wong A."/>
            <person name="Wong G.K."/>
            <person name="Wu C.I."/>
            <person name="Wu G."/>
            <person name="Yamamoto D."/>
            <person name="Yang H.P."/>
            <person name="Yang S.P."/>
            <person name="Yorke J.A."/>
            <person name="Yoshida K."/>
            <person name="Zdobnov E."/>
            <person name="Zhang P."/>
            <person name="Zhang Y."/>
            <person name="Zimin A.V."/>
            <person name="Baldwin J."/>
            <person name="Abdouelleil A."/>
            <person name="Abdulkadir J."/>
            <person name="Abebe A."/>
            <person name="Abera B."/>
            <person name="Abreu J."/>
            <person name="Acer S.C."/>
            <person name="Aftuck L."/>
            <person name="Alexander A."/>
            <person name="An P."/>
            <person name="Anderson E."/>
            <person name="Anderson S."/>
            <person name="Arachi H."/>
            <person name="Azer M."/>
            <person name="Bachantsang P."/>
            <person name="Barry A."/>
            <person name="Bayul T."/>
            <person name="Berlin A."/>
            <person name="Bessette D."/>
            <person name="Bloom T."/>
            <person name="Blye J."/>
            <person name="Boguslavskiy L."/>
            <person name="Bonnet C."/>
            <person name="Boukhgalter B."/>
            <person name="Bourzgui I."/>
            <person name="Brown A."/>
            <person name="Cahill P."/>
            <person name="Channer S."/>
            <person name="Cheshatsang Y."/>
            <person name="Chuda L."/>
            <person name="Citroen M."/>
            <person name="Collymore A."/>
            <person name="Cooke P."/>
            <person name="Costello M."/>
            <person name="D'Aco K."/>
            <person name="Daza R."/>
            <person name="De Haan G."/>
            <person name="DeGray S."/>
            <person name="DeMaso C."/>
            <person name="Dhargay N."/>
            <person name="Dooley K."/>
            <person name="Dooley E."/>
            <person name="Doricent M."/>
            <person name="Dorje P."/>
            <person name="Dorjee K."/>
            <person name="Dupes A."/>
            <person name="Elong R."/>
            <person name="Falk J."/>
            <person name="Farina A."/>
            <person name="Faro S."/>
            <person name="Ferguson D."/>
            <person name="Fisher S."/>
            <person name="Foley C.D."/>
            <person name="Franke A."/>
            <person name="Friedrich D."/>
            <person name="Gadbois L."/>
            <person name="Gearin G."/>
            <person name="Gearin C.R."/>
            <person name="Giannoukos G."/>
            <person name="Goode T."/>
            <person name="Graham J."/>
            <person name="Grandbois E."/>
            <person name="Grewal S."/>
            <person name="Gyaltsen K."/>
            <person name="Hafez N."/>
            <person name="Hagos B."/>
            <person name="Hall J."/>
            <person name="Henson C."/>
            <person name="Hollinger A."/>
            <person name="Honan T."/>
            <person name="Huard M.D."/>
            <person name="Hughes L."/>
            <person name="Hurhula B."/>
            <person name="Husby M.E."/>
            <person name="Kamat A."/>
            <person name="Kanga B."/>
            <person name="Kashin S."/>
            <person name="Khazanovich D."/>
            <person name="Kisner P."/>
            <person name="Lance K."/>
            <person name="Lara M."/>
            <person name="Lee W."/>
            <person name="Lennon N."/>
            <person name="Letendre F."/>
            <person name="LeVine R."/>
            <person name="Lipovsky A."/>
            <person name="Liu X."/>
            <person name="Liu J."/>
            <person name="Liu S."/>
            <person name="Lokyitsang T."/>
            <person name="Lokyitsang Y."/>
            <person name="Lubonja R."/>
            <person name="Lui A."/>
            <person name="MacDonald P."/>
            <person name="Magnisalis V."/>
            <person name="Maru K."/>
            <person name="Matthews C."/>
            <person name="McCusker W."/>
            <person name="McDonough S."/>
            <person name="Mehta T."/>
            <person name="Meldrim J."/>
            <person name="Meneus L."/>
            <person name="Mihai O."/>
            <person name="Mihalev A."/>
            <person name="Mihova T."/>
            <person name="Mittelman R."/>
            <person name="Mlenga V."/>
            <person name="Montmayeur A."/>
            <person name="Mulrain L."/>
            <person name="Navidi A."/>
            <person name="Naylor J."/>
            <person name="Negash T."/>
            <person name="Nguyen T."/>
            <person name="Nguyen N."/>
            <person name="Nicol R."/>
            <person name="Norbu C."/>
            <person name="Norbu N."/>
            <person name="Novod N."/>
            <person name="O'Neill B."/>
            <person name="Osman S."/>
            <person name="Markiewicz E."/>
            <person name="Oyono O.L."/>
            <person name="Patti C."/>
            <person name="Phunkhang P."/>
            <person name="Pierre F."/>
            <person name="Priest M."/>
            <person name="Raghuraman S."/>
            <person name="Rege F."/>
            <person name="Reyes R."/>
            <person name="Rise C."/>
            <person name="Rogov P."/>
            <person name="Ross K."/>
            <person name="Ryan E."/>
            <person name="Settipalli S."/>
            <person name="Shea T."/>
            <person name="Sherpa N."/>
            <person name="Shi L."/>
            <person name="Shih D."/>
            <person name="Sparrow T."/>
            <person name="Spaulding J."/>
            <person name="Stalker J."/>
            <person name="Stange-Thomann N."/>
            <person name="Stavropoulos S."/>
            <person name="Stone C."/>
            <person name="Strader C."/>
            <person name="Tesfaye S."/>
            <person name="Thomson T."/>
            <person name="Thoulutsang Y."/>
            <person name="Thoulutsang D."/>
            <person name="Topham K."/>
            <person name="Topping I."/>
            <person name="Tsamla T."/>
            <person name="Vassiliev H."/>
            <person name="Vo A."/>
            <person name="Wangchuk T."/>
            <person name="Wangdi T."/>
            <person name="Weiand M."/>
            <person name="Wilkinson J."/>
            <person name="Wilson A."/>
            <person name="Yadav S."/>
            <person name="Young G."/>
            <person name="Yu Q."/>
            <person name="Zembek L."/>
            <person name="Zhong D."/>
            <person name="Zimmer A."/>
            <person name="Zwirko Z."/>
            <person name="Jaffe D.B."/>
            <person name="Alvarez P."/>
            <person name="Brockman W."/>
            <person name="Butler J."/>
            <person name="Chin C."/>
            <person name="Gnerre S."/>
            <person name="Grabherr M."/>
            <person name="Kleber M."/>
            <person name="Mauceli E."/>
            <person name="MacCallum I."/>
        </authorList>
    </citation>
    <scope>NUCLEOTIDE SEQUENCE [LARGE SCALE GENOMIC DNA]</scope>
    <source>
        <strain evidence="2">TSC#15010-1051.87</strain>
        <strain evidence="4">Tucson 15010-1051.87</strain>
    </source>
</reference>
<dbReference type="HOGENOM" id="CLU_1847231_0_0_1"/>
<dbReference type="eggNOG" id="ENOG502TBHW">
    <property type="taxonomic scope" value="Eukaryota"/>
</dbReference>
<dbReference type="InterPro" id="IPR031734">
    <property type="entry name" value="MBF2"/>
</dbReference>
<organism evidence="2 4">
    <name type="scientific">Drosophila virilis</name>
    <name type="common">Fruit fly</name>
    <dbReference type="NCBI Taxonomy" id="7244"/>
    <lineage>
        <taxon>Eukaryota</taxon>
        <taxon>Metazoa</taxon>
        <taxon>Ecdysozoa</taxon>
        <taxon>Arthropoda</taxon>
        <taxon>Hexapoda</taxon>
        <taxon>Insecta</taxon>
        <taxon>Pterygota</taxon>
        <taxon>Neoptera</taxon>
        <taxon>Endopterygota</taxon>
        <taxon>Diptera</taxon>
        <taxon>Brachycera</taxon>
        <taxon>Muscomorpha</taxon>
        <taxon>Ephydroidea</taxon>
        <taxon>Drosophilidae</taxon>
        <taxon>Drosophila</taxon>
    </lineage>
</organism>
<protein>
    <submittedName>
        <fullName evidence="2">Uncharacterized protein, isoform A</fullName>
    </submittedName>
    <submittedName>
        <fullName evidence="3">Uncharacterized protein, isoform B</fullName>
    </submittedName>
</protein>
<evidence type="ECO:0000313" key="2">
    <source>
        <dbReference type="EMBL" id="EDW62017.1"/>
    </source>
</evidence>
<keyword evidence="4" id="KW-1185">Reference proteome</keyword>
<dbReference type="OrthoDB" id="8034464at2759"/>
<evidence type="ECO:0000313" key="3">
    <source>
        <dbReference type="EMBL" id="KRF80391.1"/>
    </source>
</evidence>
<dbReference type="KEGG" id="dvi:6626960"/>
<keyword evidence="1" id="KW-0732">Signal</keyword>
<dbReference type="InParanoid" id="B4LMC2"/>
<accession>B4LMC2</accession>
<dbReference type="Pfam" id="PF15868">
    <property type="entry name" value="MBF2"/>
    <property type="match status" value="1"/>
</dbReference>
<proteinExistence type="predicted"/>
<feature type="signal peptide" evidence="1">
    <location>
        <begin position="1"/>
        <end position="33"/>
    </location>
</feature>
<name>B4LMC2_DROVI</name>
<dbReference type="EMBL" id="CH940648">
    <property type="protein sequence ID" value="KRF80391.1"/>
    <property type="molecule type" value="Genomic_DNA"/>
</dbReference>
<gene>
    <name evidence="2" type="primary">Dvir\GJ22363</name>
    <name evidence="2" type="ORF">Dvir_GJ22363</name>
</gene>
<reference evidence="2" key="2">
    <citation type="journal article" date="2008" name="Bioinformatics">
        <title>Assembly reconciliation.</title>
        <authorList>
            <person name="Zimin A.V."/>
            <person name="Smith D.R."/>
            <person name="Sutton G."/>
            <person name="Yorke J.A."/>
        </authorList>
    </citation>
    <scope>NUCLEOTIDE SEQUENCE</scope>
    <source>
        <strain evidence="2">TSC#15010-1051.87</strain>
    </source>
</reference>
<dbReference type="Proteomes" id="UP000008792">
    <property type="component" value="Unassembled WGS sequence"/>
</dbReference>
<reference evidence="2" key="3">
    <citation type="submission" date="2008-06" db="EMBL/GenBank/DDBJ databases">
        <authorList>
            <consortium name="FlyBase"/>
        </authorList>
    </citation>
    <scope>NUCLEOTIDE SEQUENCE</scope>
    <source>
        <strain evidence="2">TSC#15010-1051.87</strain>
    </source>
</reference>
<dbReference type="EMBL" id="CH940648">
    <property type="protein sequence ID" value="EDW62017.1"/>
    <property type="molecule type" value="Genomic_DNA"/>
</dbReference>
<sequence>MLTHTTLLIKRSSQLLPLLLLLQLLLAALRCDGATVTWGQVNKYASTLHAQDVYLADANVNVTDVVYGTQNPEAVDAYTITAVHAYDMTPPEGDGGRALLLGGGVGQQYATVRFQRHRSVPVLHYQLVIYGVEL</sequence>
<evidence type="ECO:0000256" key="1">
    <source>
        <dbReference type="SAM" id="SignalP"/>
    </source>
</evidence>